<sequence>MEPGKRRFVDTSDEEIEQKRLKMSADKTLKQNIAAATIFREYLKEKKMDPGFEHYDTLKLDEALGHFYMDVRKADGNRYKTNSLQCLRYSLNRYLKAPPYNKKIDIVNDKRFSASRENFKAAMAELKRMGLGDVEHYPSIDEADRRKLYTSIYLSTNTPFGLQNKVQFDIRLYFCRRGMENMPQMTKSTFSVKKDPKKGLKYVVKTLDELTKNHRSSDKENSGSEFCPVSSFENYVNKLNPECDKLWQRPKDQFCEEDPTWYYNIPVGEKTLGNFMSYLSKKCNLSETYTNHSIRATGATVLAKNSYCNAQIMAVTGHKSVASLSLYQRVDNDDKIRMGQTLTESITEPSKALALTVGETSSNIRALRSSSCTVPPKTLPTGPSSTFLPLPNITTGSTAVISTERSSVTYNVGQNTLYTSAKEYKAAPLPFSGPLPCNTFKPKHLSTTQQGNSTQSFNESLQGVNLNELFNDFTENSVNINRTTLCPQVFNNCSVTIVYKKE</sequence>
<name>A0A6J8CMT3_MYTCO</name>
<evidence type="ECO:0000313" key="3">
    <source>
        <dbReference type="Proteomes" id="UP000507470"/>
    </source>
</evidence>
<dbReference type="InterPro" id="IPR052787">
    <property type="entry name" value="MAVS"/>
</dbReference>
<evidence type="ECO:0000256" key="1">
    <source>
        <dbReference type="ARBA" id="ARBA00023172"/>
    </source>
</evidence>
<dbReference type="SUPFAM" id="SSF56349">
    <property type="entry name" value="DNA breaking-rejoining enzymes"/>
    <property type="match status" value="1"/>
</dbReference>
<evidence type="ECO:0000313" key="2">
    <source>
        <dbReference type="EMBL" id="CAC5397191.1"/>
    </source>
</evidence>
<dbReference type="Gene3D" id="1.10.443.10">
    <property type="entry name" value="Intergrase catalytic core"/>
    <property type="match status" value="1"/>
</dbReference>
<dbReference type="PANTHER" id="PTHR21446">
    <property type="entry name" value="DUF3504 DOMAIN-CONTAINING PROTEIN"/>
    <property type="match status" value="1"/>
</dbReference>
<dbReference type="InterPro" id="IPR011010">
    <property type="entry name" value="DNA_brk_join_enz"/>
</dbReference>
<accession>A0A6J8CMT3</accession>
<gene>
    <name evidence="2" type="ORF">MCOR_31650</name>
</gene>
<organism evidence="2 3">
    <name type="scientific">Mytilus coruscus</name>
    <name type="common">Sea mussel</name>
    <dbReference type="NCBI Taxonomy" id="42192"/>
    <lineage>
        <taxon>Eukaryota</taxon>
        <taxon>Metazoa</taxon>
        <taxon>Spiralia</taxon>
        <taxon>Lophotrochozoa</taxon>
        <taxon>Mollusca</taxon>
        <taxon>Bivalvia</taxon>
        <taxon>Autobranchia</taxon>
        <taxon>Pteriomorphia</taxon>
        <taxon>Mytilida</taxon>
        <taxon>Mytiloidea</taxon>
        <taxon>Mytilidae</taxon>
        <taxon>Mytilinae</taxon>
        <taxon>Mytilus</taxon>
    </lineage>
</organism>
<dbReference type="GO" id="GO:0006310">
    <property type="term" value="P:DNA recombination"/>
    <property type="evidence" value="ECO:0007669"/>
    <property type="project" value="UniProtKB-KW"/>
</dbReference>
<dbReference type="EMBL" id="CACVKT020005666">
    <property type="protein sequence ID" value="CAC5397191.1"/>
    <property type="molecule type" value="Genomic_DNA"/>
</dbReference>
<protein>
    <submittedName>
        <fullName evidence="2">KCTD1_15</fullName>
    </submittedName>
</protein>
<proteinExistence type="predicted"/>
<dbReference type="PANTHER" id="PTHR21446:SF6">
    <property type="entry name" value="MITOCHONDRIAL ANTIVIRAL-SIGNALING PROTEIN"/>
    <property type="match status" value="1"/>
</dbReference>
<dbReference type="OrthoDB" id="6123923at2759"/>
<keyword evidence="1" id="KW-0233">DNA recombination</keyword>
<dbReference type="Proteomes" id="UP000507470">
    <property type="component" value="Unassembled WGS sequence"/>
</dbReference>
<dbReference type="GO" id="GO:0015074">
    <property type="term" value="P:DNA integration"/>
    <property type="evidence" value="ECO:0007669"/>
    <property type="project" value="InterPro"/>
</dbReference>
<reference evidence="2 3" key="1">
    <citation type="submission" date="2020-06" db="EMBL/GenBank/DDBJ databases">
        <authorList>
            <person name="Li R."/>
            <person name="Bekaert M."/>
        </authorList>
    </citation>
    <scope>NUCLEOTIDE SEQUENCE [LARGE SCALE GENOMIC DNA]</scope>
    <source>
        <strain evidence="3">wild</strain>
    </source>
</reference>
<keyword evidence="3" id="KW-1185">Reference proteome</keyword>
<dbReference type="InterPro" id="IPR013762">
    <property type="entry name" value="Integrase-like_cat_sf"/>
</dbReference>
<dbReference type="AlphaFoldDB" id="A0A6J8CMT3"/>
<dbReference type="GO" id="GO:0003677">
    <property type="term" value="F:DNA binding"/>
    <property type="evidence" value="ECO:0007669"/>
    <property type="project" value="InterPro"/>
</dbReference>